<dbReference type="InterPro" id="IPR011990">
    <property type="entry name" value="TPR-like_helical_dom_sf"/>
</dbReference>
<feature type="compositionally biased region" description="Low complexity" evidence="1">
    <location>
        <begin position="414"/>
        <end position="430"/>
    </location>
</feature>
<feature type="transmembrane region" description="Helical" evidence="2">
    <location>
        <begin position="27"/>
        <end position="55"/>
    </location>
</feature>
<keyword evidence="2" id="KW-0472">Membrane</keyword>
<feature type="transmembrane region" description="Helical" evidence="2">
    <location>
        <begin position="67"/>
        <end position="91"/>
    </location>
</feature>
<evidence type="ECO:0000313" key="3">
    <source>
        <dbReference type="EMBL" id="VAW94630.1"/>
    </source>
</evidence>
<keyword evidence="2" id="KW-1133">Transmembrane helix</keyword>
<gene>
    <name evidence="3" type="ORF">MNBD_GAMMA21-2991</name>
</gene>
<keyword evidence="2" id="KW-0812">Transmembrane</keyword>
<sequence length="568" mass="63895">MISFSNPFTAKGISQALDGLFEKQEKIYFAIAALATGLGYFMLALFPLIAFIGIFKILGGMASASTFFGWLGVLIWMGITAAAAAITYSMATVKIQMPSGLGLKEDKAPRLHELINEINQTYSVPKIDRIIVHDHCELDMISVPRFGLPLLNTNVLYIGLPVLQCLSPAHFKGALARKLGQFSAQHNRLTHWIYRWRQYCFQYQRSYNRTKSPLFLPLKLFFKYYIPMLEALTVHAARRDEIEADMYALQILNDEELADVILQIEVSKQFLKTKYWPKLFAMLRKNPQNPERLPHISMPGVLRKALTENEFAQTMKELLNNEPTWRDGVPSLIARLEHIGQTKLNMPPPVMETAAQRYLGDAFSAVVKLLDKQWLAKNGKVKKSKAHDEHAISFDDEPAPAPAVNSKSKKSAKQKQPTQKQKTPATPPTVKNDESMLETTEVAEDLPIDEKNFRSLRSKATKSMLSKSEAFEYATLTEKFEGKAAAILMYQKILKQDSSHAKTIFAVGRILLSQNDQSGVKILEKAMQLDKGCIAQACWMLAKYFKSTGNYDLSKSYLERAANVSAAA</sequence>
<dbReference type="SUPFAM" id="SSF48452">
    <property type="entry name" value="TPR-like"/>
    <property type="match status" value="1"/>
</dbReference>
<dbReference type="EMBL" id="UOFR01000029">
    <property type="protein sequence ID" value="VAW94630.1"/>
    <property type="molecule type" value="Genomic_DNA"/>
</dbReference>
<evidence type="ECO:0008006" key="4">
    <source>
        <dbReference type="Google" id="ProtNLM"/>
    </source>
</evidence>
<organism evidence="3">
    <name type="scientific">hydrothermal vent metagenome</name>
    <dbReference type="NCBI Taxonomy" id="652676"/>
    <lineage>
        <taxon>unclassified sequences</taxon>
        <taxon>metagenomes</taxon>
        <taxon>ecological metagenomes</taxon>
    </lineage>
</organism>
<evidence type="ECO:0000256" key="2">
    <source>
        <dbReference type="SAM" id="Phobius"/>
    </source>
</evidence>
<name>A0A3B0ZZE1_9ZZZZ</name>
<reference evidence="3" key="1">
    <citation type="submission" date="2018-06" db="EMBL/GenBank/DDBJ databases">
        <authorList>
            <person name="Zhirakovskaya E."/>
        </authorList>
    </citation>
    <scope>NUCLEOTIDE SEQUENCE</scope>
</reference>
<feature type="region of interest" description="Disordered" evidence="1">
    <location>
        <begin position="378"/>
        <end position="444"/>
    </location>
</feature>
<dbReference type="Gene3D" id="1.25.40.10">
    <property type="entry name" value="Tetratricopeptide repeat domain"/>
    <property type="match status" value="1"/>
</dbReference>
<accession>A0A3B0ZZE1</accession>
<evidence type="ECO:0000256" key="1">
    <source>
        <dbReference type="SAM" id="MobiDB-lite"/>
    </source>
</evidence>
<dbReference type="AlphaFoldDB" id="A0A3B0ZZE1"/>
<protein>
    <recommendedName>
        <fullName evidence="4">Peptidase M48 domain-containing protein</fullName>
    </recommendedName>
</protein>
<proteinExistence type="predicted"/>